<dbReference type="PANTHER" id="PTHR43791:SF36">
    <property type="entry name" value="TRANSPORTER, PUTATIVE (AFU_ORTHOLOGUE AFUA_6G08340)-RELATED"/>
    <property type="match status" value="1"/>
</dbReference>
<feature type="transmembrane region" description="Helical" evidence="6">
    <location>
        <begin position="325"/>
        <end position="344"/>
    </location>
</feature>
<sequence length="442" mass="47871">MTYDSSAVTRTPASSSPALTDGTLDKLYAKVTRRLIPFLLLCFVGAFLDRVNISFAKLQMSSDLGFSETTYGIGAGIFFLGYFLFEVPSNILLHRIGARIWIARIMITWAILSAAVMFVRTPASFYVLRFLLGVAEAGFFPGVILYLSRWYPSARRGKVIALFMIGFPLASIIGGPLSGWIMQGLHGAFGLAGWKWLFLIEAVPSLILGVATMFYLTERIADAKWLDEQERRVLTDALSQERVEAQRTSIAGALTDWRMWYLGAILFLIGLGMYGLVFWLPTLIKLSGISHPLQIGLLSAGPNIAGAIAMVTLGRSADRRRERRWHIALSGFVGALGLAGAALWPDQTFVAMIAICVAAIGIFPAAPVFWGIPARLLGGAGAAAGIAMINSIGNLAGFFAPAFFGWIKDATHSTMAGLLAFAFALCVSAILVLLLPRHIANR</sequence>
<keyword evidence="5 6" id="KW-0472">Membrane</keyword>
<feature type="transmembrane region" description="Helical" evidence="6">
    <location>
        <begin position="413"/>
        <end position="435"/>
    </location>
</feature>
<gene>
    <name evidence="8" type="ORF">C6P98_15640</name>
</gene>
<feature type="transmembrane region" description="Helical" evidence="6">
    <location>
        <begin position="259"/>
        <end position="281"/>
    </location>
</feature>
<dbReference type="SUPFAM" id="SSF103473">
    <property type="entry name" value="MFS general substrate transporter"/>
    <property type="match status" value="1"/>
</dbReference>
<dbReference type="FunFam" id="1.20.1250.20:FF:000018">
    <property type="entry name" value="MFS transporter permease"/>
    <property type="match status" value="1"/>
</dbReference>
<keyword evidence="3 6" id="KW-0812">Transmembrane</keyword>
<evidence type="ECO:0000313" key="8">
    <source>
        <dbReference type="EMBL" id="PRF22350.1"/>
    </source>
</evidence>
<dbReference type="AlphaFoldDB" id="A0A8E2UVR7"/>
<accession>A0A8E2UVR7</accession>
<dbReference type="Proteomes" id="UP000237686">
    <property type="component" value="Unassembled WGS sequence"/>
</dbReference>
<dbReference type="Pfam" id="PF07690">
    <property type="entry name" value="MFS_1"/>
    <property type="match status" value="1"/>
</dbReference>
<evidence type="ECO:0000256" key="3">
    <source>
        <dbReference type="ARBA" id="ARBA00022692"/>
    </source>
</evidence>
<comment type="caution">
    <text evidence="8">The sequence shown here is derived from an EMBL/GenBank/DDBJ whole genome shotgun (WGS) entry which is preliminary data.</text>
</comment>
<evidence type="ECO:0000313" key="9">
    <source>
        <dbReference type="Proteomes" id="UP000237686"/>
    </source>
</evidence>
<feature type="transmembrane region" description="Helical" evidence="6">
    <location>
        <begin position="382"/>
        <end position="407"/>
    </location>
</feature>
<feature type="domain" description="Major facilitator superfamily (MFS) profile" evidence="7">
    <location>
        <begin position="35"/>
        <end position="440"/>
    </location>
</feature>
<feature type="transmembrane region" description="Helical" evidence="6">
    <location>
        <begin position="73"/>
        <end position="93"/>
    </location>
</feature>
<dbReference type="RefSeq" id="WP_083302214.1">
    <property type="nucleotide sequence ID" value="NZ_CADFDJ010000004.1"/>
</dbReference>
<dbReference type="EMBL" id="PVFZ01000043">
    <property type="protein sequence ID" value="PRF22350.1"/>
    <property type="molecule type" value="Genomic_DNA"/>
</dbReference>
<proteinExistence type="predicted"/>
<dbReference type="PANTHER" id="PTHR43791">
    <property type="entry name" value="PERMEASE-RELATED"/>
    <property type="match status" value="1"/>
</dbReference>
<reference evidence="8 9" key="1">
    <citation type="submission" date="2018-03" db="EMBL/GenBank/DDBJ databases">
        <authorList>
            <person name="Nguyen K."/>
            <person name="Fouts D."/>
            <person name="Sutton G."/>
        </authorList>
    </citation>
    <scope>NUCLEOTIDE SEQUENCE [LARGE SCALE GENOMIC DNA]</scope>
    <source>
        <strain evidence="8 9">AU17135</strain>
    </source>
</reference>
<evidence type="ECO:0000256" key="6">
    <source>
        <dbReference type="SAM" id="Phobius"/>
    </source>
</evidence>
<feature type="transmembrane region" description="Helical" evidence="6">
    <location>
        <begin position="194"/>
        <end position="216"/>
    </location>
</feature>
<feature type="transmembrane region" description="Helical" evidence="6">
    <location>
        <begin position="35"/>
        <end position="53"/>
    </location>
</feature>
<keyword evidence="2" id="KW-0813">Transport</keyword>
<dbReference type="GO" id="GO:0016020">
    <property type="term" value="C:membrane"/>
    <property type="evidence" value="ECO:0007669"/>
    <property type="project" value="UniProtKB-SubCell"/>
</dbReference>
<evidence type="ECO:0000256" key="5">
    <source>
        <dbReference type="ARBA" id="ARBA00023136"/>
    </source>
</evidence>
<dbReference type="CDD" id="cd17319">
    <property type="entry name" value="MFS_ExuT_GudP_like"/>
    <property type="match status" value="1"/>
</dbReference>
<evidence type="ECO:0000256" key="1">
    <source>
        <dbReference type="ARBA" id="ARBA00004141"/>
    </source>
</evidence>
<dbReference type="GO" id="GO:0022857">
    <property type="term" value="F:transmembrane transporter activity"/>
    <property type="evidence" value="ECO:0007669"/>
    <property type="project" value="InterPro"/>
</dbReference>
<protein>
    <submittedName>
        <fullName evidence="8">MFS transporter</fullName>
    </submittedName>
</protein>
<feature type="transmembrane region" description="Helical" evidence="6">
    <location>
        <begin position="293"/>
        <end position="313"/>
    </location>
</feature>
<feature type="transmembrane region" description="Helical" evidence="6">
    <location>
        <begin position="100"/>
        <end position="119"/>
    </location>
</feature>
<organism evidence="8 9">
    <name type="scientific">Burkholderia multivorans</name>
    <dbReference type="NCBI Taxonomy" id="87883"/>
    <lineage>
        <taxon>Bacteria</taxon>
        <taxon>Pseudomonadati</taxon>
        <taxon>Pseudomonadota</taxon>
        <taxon>Betaproteobacteria</taxon>
        <taxon>Burkholderiales</taxon>
        <taxon>Burkholderiaceae</taxon>
        <taxon>Burkholderia</taxon>
        <taxon>Burkholderia cepacia complex</taxon>
    </lineage>
</organism>
<feature type="transmembrane region" description="Helical" evidence="6">
    <location>
        <begin position="350"/>
        <end position="370"/>
    </location>
</feature>
<dbReference type="InterPro" id="IPR020846">
    <property type="entry name" value="MFS_dom"/>
</dbReference>
<evidence type="ECO:0000256" key="4">
    <source>
        <dbReference type="ARBA" id="ARBA00022989"/>
    </source>
</evidence>
<name>A0A8E2UVR7_9BURK</name>
<dbReference type="InterPro" id="IPR036259">
    <property type="entry name" value="MFS_trans_sf"/>
</dbReference>
<comment type="subcellular location">
    <subcellularLocation>
        <location evidence="1">Membrane</location>
        <topology evidence="1">Multi-pass membrane protein</topology>
    </subcellularLocation>
</comment>
<evidence type="ECO:0000256" key="2">
    <source>
        <dbReference type="ARBA" id="ARBA00022448"/>
    </source>
</evidence>
<dbReference type="PROSITE" id="PS50850">
    <property type="entry name" value="MFS"/>
    <property type="match status" value="1"/>
</dbReference>
<keyword evidence="4 6" id="KW-1133">Transmembrane helix</keyword>
<evidence type="ECO:0000259" key="7">
    <source>
        <dbReference type="PROSITE" id="PS50850"/>
    </source>
</evidence>
<feature type="transmembrane region" description="Helical" evidence="6">
    <location>
        <begin position="125"/>
        <end position="147"/>
    </location>
</feature>
<dbReference type="Gene3D" id="1.20.1250.20">
    <property type="entry name" value="MFS general substrate transporter like domains"/>
    <property type="match status" value="2"/>
</dbReference>
<dbReference type="InterPro" id="IPR011701">
    <property type="entry name" value="MFS"/>
</dbReference>
<feature type="transmembrane region" description="Helical" evidence="6">
    <location>
        <begin position="159"/>
        <end position="182"/>
    </location>
</feature>